<dbReference type="Proteomes" id="UP000076077">
    <property type="component" value="Chromosome"/>
</dbReference>
<dbReference type="KEGG" id="mthd:A3224_13780"/>
<feature type="binding site" evidence="2">
    <location>
        <position position="188"/>
    </location>
    <ligand>
        <name>FAD</name>
        <dbReference type="ChEBI" id="CHEBI:57692"/>
    </ligand>
</feature>
<dbReference type="STRING" id="252514.A3224_13780"/>
<dbReference type="InterPro" id="IPR050816">
    <property type="entry name" value="Flavin-dep_Halogenase_NPB"/>
</dbReference>
<accession>A0A143HP58</accession>
<reference evidence="4" key="1">
    <citation type="submission" date="2016-03" db="EMBL/GenBank/DDBJ databases">
        <authorList>
            <person name="Lee Y.-S."/>
            <person name="Choi Y.-L."/>
        </authorList>
    </citation>
    <scope>NUCLEOTIDE SEQUENCE [LARGE SCALE GENOMIC DNA]</scope>
    <source>
        <strain evidence="4">DAU221</strain>
    </source>
</reference>
<dbReference type="PIRSF" id="PIRSF011396">
    <property type="entry name" value="Trp_halogenase"/>
    <property type="match status" value="1"/>
</dbReference>
<dbReference type="OrthoDB" id="6278312at2"/>
<keyword evidence="2" id="KW-0274">FAD</keyword>
<dbReference type="InterPro" id="IPR033856">
    <property type="entry name" value="Trp_halogen"/>
</dbReference>
<feature type="binding site" evidence="2">
    <location>
        <position position="335"/>
    </location>
    <ligand>
        <name>FAD</name>
        <dbReference type="ChEBI" id="CHEBI:57692"/>
    </ligand>
</feature>
<dbReference type="SUPFAM" id="SSF51905">
    <property type="entry name" value="FAD/NAD(P)-binding domain"/>
    <property type="match status" value="1"/>
</dbReference>
<dbReference type="PANTHER" id="PTHR43747:SF4">
    <property type="entry name" value="FLAVIN-DEPENDENT TRYPTOPHAN HALOGENASE"/>
    <property type="match status" value="1"/>
</dbReference>
<evidence type="ECO:0000313" key="4">
    <source>
        <dbReference type="Proteomes" id="UP000076077"/>
    </source>
</evidence>
<dbReference type="InterPro" id="IPR006905">
    <property type="entry name" value="Flavin_halogenase"/>
</dbReference>
<evidence type="ECO:0000256" key="2">
    <source>
        <dbReference type="PIRSR" id="PIRSR011396-2"/>
    </source>
</evidence>
<keyword evidence="2" id="KW-0285">Flavoprotein</keyword>
<keyword evidence="2" id="KW-0547">Nucleotide-binding</keyword>
<dbReference type="Pfam" id="PF04820">
    <property type="entry name" value="Trp_halogenase"/>
    <property type="match status" value="1"/>
</dbReference>
<feature type="binding site" evidence="2">
    <location>
        <position position="344"/>
    </location>
    <ligand>
        <name>L-tryptophan</name>
        <dbReference type="ChEBI" id="CHEBI:57912"/>
    </ligand>
</feature>
<feature type="binding site" evidence="2">
    <location>
        <position position="81"/>
    </location>
    <ligand>
        <name>7-chloro-L-tryptophan</name>
        <dbReference type="ChEBI" id="CHEBI:58713"/>
    </ligand>
</feature>
<evidence type="ECO:0000256" key="1">
    <source>
        <dbReference type="PIRSR" id="PIRSR011396-1"/>
    </source>
</evidence>
<dbReference type="GO" id="GO:0004497">
    <property type="term" value="F:monooxygenase activity"/>
    <property type="evidence" value="ECO:0007669"/>
    <property type="project" value="InterPro"/>
</dbReference>
<name>A0A143HP58_MICTH</name>
<proteinExistence type="predicted"/>
<dbReference type="GO" id="GO:0000166">
    <property type="term" value="F:nucleotide binding"/>
    <property type="evidence" value="ECO:0007669"/>
    <property type="project" value="UniProtKB-KW"/>
</dbReference>
<organism evidence="3 4">
    <name type="scientific">Microbulbifer thermotolerans</name>
    <dbReference type="NCBI Taxonomy" id="252514"/>
    <lineage>
        <taxon>Bacteria</taxon>
        <taxon>Pseudomonadati</taxon>
        <taxon>Pseudomonadota</taxon>
        <taxon>Gammaproteobacteria</taxon>
        <taxon>Cellvibrionales</taxon>
        <taxon>Microbulbiferaceae</taxon>
        <taxon>Microbulbifer</taxon>
    </lineage>
</organism>
<feature type="binding site" evidence="2">
    <location>
        <begin position="15"/>
        <end position="18"/>
    </location>
    <ligand>
        <name>FAD</name>
        <dbReference type="ChEBI" id="CHEBI:57692"/>
    </ligand>
</feature>
<dbReference type="Gene3D" id="3.50.50.60">
    <property type="entry name" value="FAD/NAD(P)-binding domain"/>
    <property type="match status" value="1"/>
</dbReference>
<evidence type="ECO:0000313" key="3">
    <source>
        <dbReference type="EMBL" id="AMX03499.1"/>
    </source>
</evidence>
<sequence length="505" mass="56813">MTTDKRIKSLVIVGGGTAGWMAAASLQRHFSGTPLKITLVESPDIGTIGVGEATTPTFRRFCHRLGLQDLDVMRAIGATCKLGIQFNHWKNQNHSFFHPFSVFGQSLNQVDFLHYWLRARKAGLDAQLTDFSLGAGLALAGKFSPPSPNPPSTLSVYDWALHLDAGRFAALLREKAVAGGVEHVRATVHRVTRAENGFVHSLLLDDGRELAGDLFIDCSGFRGLLIEDALQTGFEDWSHWLLCDGAWVAPSARETAAKPYTQVNAHSAGWQWHIPLQERSGNGRVFSSRYIDAEQVRDEFSQSLGESALDEPRLIRFKPGIRRRAWNKNVIALGLSAGFIEPLESTSIALIETGIERLKTLFPQRDCHPDIATEFNEQTRLEYERVRDFVLLHYALNGREDSDFWRECRAMAKNGNLPESLQRKINVFLSSGYLLRYRWEMFQPASWLAIFAGFDRLPHSWNLAADALDQTQLLQGLRGMRDSVRQAVREAPAHQEFIARYVQKK</sequence>
<protein>
    <submittedName>
        <fullName evidence="3">Tryptophan halogenase</fullName>
    </submittedName>
</protein>
<dbReference type="EMBL" id="CP014864">
    <property type="protein sequence ID" value="AMX03499.1"/>
    <property type="molecule type" value="Genomic_DNA"/>
</dbReference>
<feature type="binding site" evidence="2">
    <location>
        <position position="348"/>
    </location>
    <ligand>
        <name>FAD</name>
        <dbReference type="ChEBI" id="CHEBI:57692"/>
    </ligand>
</feature>
<dbReference type="GeneID" id="76609105"/>
<dbReference type="PANTHER" id="PTHR43747">
    <property type="entry name" value="FAD-BINDING PROTEIN"/>
    <property type="match status" value="1"/>
</dbReference>
<dbReference type="RefSeq" id="WP_067155786.1">
    <property type="nucleotide sequence ID" value="NZ_CP014864.1"/>
</dbReference>
<keyword evidence="4" id="KW-1185">Reference proteome</keyword>
<dbReference type="AlphaFoldDB" id="A0A143HP58"/>
<gene>
    <name evidence="3" type="ORF">A3224_13780</name>
</gene>
<feature type="active site" evidence="1">
    <location>
        <position position="81"/>
    </location>
</feature>
<dbReference type="InterPro" id="IPR036188">
    <property type="entry name" value="FAD/NAD-bd_sf"/>
</dbReference>